<dbReference type="Gene3D" id="1.10.10.10">
    <property type="entry name" value="Winged helix-like DNA-binding domain superfamily/Winged helix DNA-binding domain"/>
    <property type="match status" value="1"/>
</dbReference>
<keyword evidence="2" id="KW-0067">ATP-binding</keyword>
<reference evidence="4 5" key="1">
    <citation type="submission" date="2023-07" db="EMBL/GenBank/DDBJ databases">
        <title>Sequencing the genomes of 1000 actinobacteria strains.</title>
        <authorList>
            <person name="Klenk H.-P."/>
        </authorList>
    </citation>
    <scope>NUCLEOTIDE SEQUENCE [LARGE SCALE GENOMIC DNA]</scope>
    <source>
        <strain evidence="4 5">DSM 41600</strain>
    </source>
</reference>
<dbReference type="PANTHER" id="PTHR16305:SF35">
    <property type="entry name" value="TRANSCRIPTIONAL ACTIVATOR DOMAIN"/>
    <property type="match status" value="1"/>
</dbReference>
<keyword evidence="4" id="KW-0238">DNA-binding</keyword>
<dbReference type="SUPFAM" id="SSF46894">
    <property type="entry name" value="C-terminal effector domain of the bipartite response regulators"/>
    <property type="match status" value="1"/>
</dbReference>
<gene>
    <name evidence="4" type="ORF">JOF35_007863</name>
</gene>
<keyword evidence="5" id="KW-1185">Reference proteome</keyword>
<evidence type="ECO:0000256" key="2">
    <source>
        <dbReference type="ARBA" id="ARBA00022840"/>
    </source>
</evidence>
<dbReference type="InterPro" id="IPR041664">
    <property type="entry name" value="AAA_16"/>
</dbReference>
<protein>
    <submittedName>
        <fullName evidence="4">DNA-binding CsgD family transcriptional regulator/tetratricopeptide (TPR) repeat protein</fullName>
    </submittedName>
</protein>
<dbReference type="InterPro" id="IPR027417">
    <property type="entry name" value="P-loop_NTPase"/>
</dbReference>
<dbReference type="Pfam" id="PF00196">
    <property type="entry name" value="GerE"/>
    <property type="match status" value="1"/>
</dbReference>
<dbReference type="SUPFAM" id="SSF52540">
    <property type="entry name" value="P-loop containing nucleoside triphosphate hydrolases"/>
    <property type="match status" value="1"/>
</dbReference>
<evidence type="ECO:0000313" key="5">
    <source>
        <dbReference type="Proteomes" id="UP001234880"/>
    </source>
</evidence>
<dbReference type="InterPro" id="IPR016032">
    <property type="entry name" value="Sig_transdc_resp-reg_C-effctor"/>
</dbReference>
<dbReference type="SMART" id="SM00421">
    <property type="entry name" value="HTH_LUXR"/>
    <property type="match status" value="1"/>
</dbReference>
<evidence type="ECO:0000256" key="1">
    <source>
        <dbReference type="ARBA" id="ARBA00022741"/>
    </source>
</evidence>
<dbReference type="EMBL" id="JAURUE010000002">
    <property type="protein sequence ID" value="MDP9615525.1"/>
    <property type="molecule type" value="Genomic_DNA"/>
</dbReference>
<feature type="domain" description="HTH luxR-type" evidence="3">
    <location>
        <begin position="851"/>
        <end position="908"/>
    </location>
</feature>
<proteinExistence type="predicted"/>
<dbReference type="InterPro" id="IPR000792">
    <property type="entry name" value="Tscrpt_reg_LuxR_C"/>
</dbReference>
<dbReference type="InterPro" id="IPR036388">
    <property type="entry name" value="WH-like_DNA-bd_sf"/>
</dbReference>
<dbReference type="GO" id="GO:0003677">
    <property type="term" value="F:DNA binding"/>
    <property type="evidence" value="ECO:0007669"/>
    <property type="project" value="UniProtKB-KW"/>
</dbReference>
<accession>A0ABT9L4A0</accession>
<keyword evidence="1" id="KW-0547">Nucleotide-binding</keyword>
<comment type="caution">
    <text evidence="4">The sequence shown here is derived from an EMBL/GenBank/DDBJ whole genome shotgun (WGS) entry which is preliminary data.</text>
</comment>
<dbReference type="PANTHER" id="PTHR16305">
    <property type="entry name" value="TESTICULAR SOLUBLE ADENYLYL CYCLASE"/>
    <property type="match status" value="1"/>
</dbReference>
<sequence>MQLNGLPFPGREREQAMLAQVVADLGRDRPSVVTVLGGPGYGQSRLLRLTARLAEHQGLRVLRAQATPTERDVRYGVVGQLLAPMDGLTDGSLKTLTGQGSQNRLPGLAELLRTARERPTLLVVEDVGWLDPDSLRWFGALVRRLSAARITLLASSTGRHRPGSCPLASSGPPPVPAVELRLAPLTRRDVAATVALICGRPGDRGFVTAALEASAGNPEVLSEALSRFAGSGYPPVAGRVPELRSVIEAVGGEHTVRVLGVLTDTAVSVVRALAVCGDLLDLSLLYALAGPRATSEPGLTAVLQEHGLVTESGAGLRLCRPGARDWILAGMSGDERAELHERAAELAYRAAVADEDIARLLLAARPVGEPWVIPLLRRACAAALRAGRTDQAIACLARALEEPLEPAPRAELGLELAAIEVLSAPEAAGRRLTEIIRTGDGRSGRLRVRAADLGLSRGADKGLRRAVADVLPATDGAERSALTGLFWLTETERQDDTDLAPEAIPPLPADPTCPVQAAARAWRLALRGEGLPAARTLARRALTVDGGAGATILPRIVAVRTLLLTDDLDEAEVRLDVLHTDLRRRHARAAAAVALTVRSELNLRRGRLDVAERDLAAAERSLPHRLWHPYTVPYLTAVRIAIALENGDTAQAGELADAPAPEESRDGASWGHLLFARALVAVRDGRLPEALELFRATGRWHLSRGRINPALMPWRSMAARVCEALGDHEEAGRLTGEELALARSWGAPSTIGWAQLGVGRVAREGRADRLREAVATLRGTPARLAYAGSLVQLAAAELDAGNARAADPLVAELFTFVIAHRSASRLVARVRELSERTGAAAVRGRVPHPAWATLTEPERRTAALAGLGHGNREIAETLSVTRRTVELRLSGAYRKLGIGGRAELIALLRAAEGCGTDVA</sequence>
<evidence type="ECO:0000259" key="3">
    <source>
        <dbReference type="SMART" id="SM00421"/>
    </source>
</evidence>
<dbReference type="Pfam" id="PF13191">
    <property type="entry name" value="AAA_16"/>
    <property type="match status" value="1"/>
</dbReference>
<name>A0ABT9L4A0_9ACTN</name>
<dbReference type="RefSeq" id="WP_307112063.1">
    <property type="nucleotide sequence ID" value="NZ_JAURUE010000002.1"/>
</dbReference>
<evidence type="ECO:0000313" key="4">
    <source>
        <dbReference type="EMBL" id="MDP9615525.1"/>
    </source>
</evidence>
<dbReference type="Proteomes" id="UP001234880">
    <property type="component" value="Unassembled WGS sequence"/>
</dbReference>
<organism evidence="4 5">
    <name type="scientific">Streptomyces demainii</name>
    <dbReference type="NCBI Taxonomy" id="588122"/>
    <lineage>
        <taxon>Bacteria</taxon>
        <taxon>Bacillati</taxon>
        <taxon>Actinomycetota</taxon>
        <taxon>Actinomycetes</taxon>
        <taxon>Kitasatosporales</taxon>
        <taxon>Streptomycetaceae</taxon>
        <taxon>Streptomyces</taxon>
    </lineage>
</organism>